<dbReference type="Proteomes" id="UP001159427">
    <property type="component" value="Unassembled WGS sequence"/>
</dbReference>
<protein>
    <submittedName>
        <fullName evidence="1">Uncharacterized protein</fullName>
    </submittedName>
</protein>
<accession>A0ABN8M5X6</accession>
<feature type="non-terminal residue" evidence="1">
    <location>
        <position position="1"/>
    </location>
</feature>
<sequence length="180" mass="20891">CLALGFRLIDNHHLIQQMFTFHPPPPPTHGEGYPYGPPPFFGTWKNPIGMGKLGIKHFRGIYSRDGLPHKIRKECRIINLDDTQGSGTHWVCYRNVDSVVEYFDPFGLIMPNEALVYFHTCGKRIVYSMDEIQNRNTVLCGYWCLYYLFERQKGTSILDVIHNPHFDNDNSDFIKEYFGG</sequence>
<keyword evidence="2" id="KW-1185">Reference proteome</keyword>
<dbReference type="EMBL" id="CALNXI010000286">
    <property type="protein sequence ID" value="CAH3024031.1"/>
    <property type="molecule type" value="Genomic_DNA"/>
</dbReference>
<reference evidence="1 2" key="1">
    <citation type="submission" date="2022-05" db="EMBL/GenBank/DDBJ databases">
        <authorList>
            <consortium name="Genoscope - CEA"/>
            <person name="William W."/>
        </authorList>
    </citation>
    <scope>NUCLEOTIDE SEQUENCE [LARGE SCALE GENOMIC DNA]</scope>
</reference>
<evidence type="ECO:0000313" key="1">
    <source>
        <dbReference type="EMBL" id="CAH3024031.1"/>
    </source>
</evidence>
<dbReference type="Gene3D" id="3.40.395.10">
    <property type="entry name" value="Adenoviral Proteinase, Chain A"/>
    <property type="match status" value="1"/>
</dbReference>
<name>A0ABN8M5X6_9CNID</name>
<dbReference type="InterPro" id="IPR038765">
    <property type="entry name" value="Papain-like_cys_pep_sf"/>
</dbReference>
<dbReference type="SUPFAM" id="SSF54001">
    <property type="entry name" value="Cysteine proteinases"/>
    <property type="match status" value="1"/>
</dbReference>
<proteinExistence type="predicted"/>
<organism evidence="1 2">
    <name type="scientific">Porites evermanni</name>
    <dbReference type="NCBI Taxonomy" id="104178"/>
    <lineage>
        <taxon>Eukaryota</taxon>
        <taxon>Metazoa</taxon>
        <taxon>Cnidaria</taxon>
        <taxon>Anthozoa</taxon>
        <taxon>Hexacorallia</taxon>
        <taxon>Scleractinia</taxon>
        <taxon>Fungiina</taxon>
        <taxon>Poritidae</taxon>
        <taxon>Porites</taxon>
    </lineage>
</organism>
<gene>
    <name evidence="1" type="ORF">PEVE_00021355</name>
</gene>
<evidence type="ECO:0000313" key="2">
    <source>
        <dbReference type="Proteomes" id="UP001159427"/>
    </source>
</evidence>
<comment type="caution">
    <text evidence="1">The sequence shown here is derived from an EMBL/GenBank/DDBJ whole genome shotgun (WGS) entry which is preliminary data.</text>
</comment>